<feature type="transmembrane region" description="Helical" evidence="2">
    <location>
        <begin position="12"/>
        <end position="32"/>
    </location>
</feature>
<dbReference type="GO" id="GO:0016747">
    <property type="term" value="F:acyltransferase activity, transferring groups other than amino-acyl groups"/>
    <property type="evidence" value="ECO:0007669"/>
    <property type="project" value="InterPro"/>
</dbReference>
<evidence type="ECO:0000256" key="2">
    <source>
        <dbReference type="SAM" id="Phobius"/>
    </source>
</evidence>
<evidence type="ECO:0000313" key="5">
    <source>
        <dbReference type="EMBL" id="RZU02560.1"/>
    </source>
</evidence>
<dbReference type="Pfam" id="PF01757">
    <property type="entry name" value="Acyl_transf_3"/>
    <property type="match status" value="1"/>
</dbReference>
<comment type="caution">
    <text evidence="5">The sequence shown here is derived from an EMBL/GenBank/DDBJ whole genome shotgun (WGS) entry which is preliminary data.</text>
</comment>
<feature type="domain" description="Acyltransferase 3" evidence="3">
    <location>
        <begin position="16"/>
        <end position="349"/>
    </location>
</feature>
<feature type="transmembrane region" description="Helical" evidence="2">
    <location>
        <begin position="157"/>
        <end position="176"/>
    </location>
</feature>
<dbReference type="GO" id="GO:0009103">
    <property type="term" value="P:lipopolysaccharide biosynthetic process"/>
    <property type="evidence" value="ECO:0007669"/>
    <property type="project" value="TreeGrafter"/>
</dbReference>
<proteinExistence type="predicted"/>
<gene>
    <name evidence="5" type="ORF">EV670_0588</name>
</gene>
<dbReference type="PANTHER" id="PTHR23028:SF53">
    <property type="entry name" value="ACYL_TRANSF_3 DOMAIN-CONTAINING PROTEIN"/>
    <property type="match status" value="1"/>
</dbReference>
<feature type="compositionally biased region" description="Low complexity" evidence="1">
    <location>
        <begin position="710"/>
        <end position="727"/>
    </location>
</feature>
<dbReference type="InterPro" id="IPR043968">
    <property type="entry name" value="SGNH"/>
</dbReference>
<evidence type="ECO:0000259" key="3">
    <source>
        <dbReference type="Pfam" id="PF01757"/>
    </source>
</evidence>
<keyword evidence="2" id="KW-0472">Membrane</keyword>
<dbReference type="InterPro" id="IPR002656">
    <property type="entry name" value="Acyl_transf_3_dom"/>
</dbReference>
<evidence type="ECO:0000313" key="6">
    <source>
        <dbReference type="Proteomes" id="UP000293671"/>
    </source>
</evidence>
<keyword evidence="2" id="KW-0812">Transmembrane</keyword>
<dbReference type="EMBL" id="SHKP01000004">
    <property type="protein sequence ID" value="RZU02560.1"/>
    <property type="molecule type" value="Genomic_DNA"/>
</dbReference>
<name>A0A4Q7W0E2_9BURK</name>
<feature type="transmembrane region" description="Helical" evidence="2">
    <location>
        <begin position="240"/>
        <end position="261"/>
    </location>
</feature>
<feature type="domain" description="SGNH" evidence="4">
    <location>
        <begin position="443"/>
        <end position="684"/>
    </location>
</feature>
<evidence type="ECO:0000256" key="1">
    <source>
        <dbReference type="SAM" id="MobiDB-lite"/>
    </source>
</evidence>
<evidence type="ECO:0000259" key="4">
    <source>
        <dbReference type="Pfam" id="PF19040"/>
    </source>
</evidence>
<feature type="transmembrane region" description="Helical" evidence="2">
    <location>
        <begin position="183"/>
        <end position="200"/>
    </location>
</feature>
<dbReference type="InterPro" id="IPR050879">
    <property type="entry name" value="Acyltransferase_3"/>
</dbReference>
<organism evidence="5 6">
    <name type="scientific">Rivibacter subsaxonicus</name>
    <dbReference type="NCBI Taxonomy" id="457575"/>
    <lineage>
        <taxon>Bacteria</taxon>
        <taxon>Pseudomonadati</taxon>
        <taxon>Pseudomonadota</taxon>
        <taxon>Betaproteobacteria</taxon>
        <taxon>Burkholderiales</taxon>
        <taxon>Rivibacter</taxon>
    </lineage>
</organism>
<dbReference type="AlphaFoldDB" id="A0A4Q7W0E2"/>
<keyword evidence="6" id="KW-1185">Reference proteome</keyword>
<dbReference type="Proteomes" id="UP000293671">
    <property type="component" value="Unassembled WGS sequence"/>
</dbReference>
<protein>
    <submittedName>
        <fullName evidence="5">Peptidoglycan/LPS O-acetylase OafA/YrhL</fullName>
    </submittedName>
</protein>
<feature type="region of interest" description="Disordered" evidence="1">
    <location>
        <begin position="698"/>
        <end position="727"/>
    </location>
</feature>
<dbReference type="Pfam" id="PF19040">
    <property type="entry name" value="SGNH"/>
    <property type="match status" value="1"/>
</dbReference>
<dbReference type="GO" id="GO:0016020">
    <property type="term" value="C:membrane"/>
    <property type="evidence" value="ECO:0007669"/>
    <property type="project" value="TreeGrafter"/>
</dbReference>
<feature type="transmembrane region" description="Helical" evidence="2">
    <location>
        <begin position="206"/>
        <end position="228"/>
    </location>
</feature>
<dbReference type="PANTHER" id="PTHR23028">
    <property type="entry name" value="ACETYLTRANSFERASE"/>
    <property type="match status" value="1"/>
</dbReference>
<sequence>MTEGLPEGPRPARHLHFIDGLRALAVLAVIVYHLDERLLPGGFTGVDVFFVISGYVVSQSVDGLQPRSLLEFVSAFYARRIRRIVPALLVCLLVSALVSTLLVPRAWLSDTNEQTGIAAFFGVSNVVLAHQSDTYFSPRSEYNPFTHTWSLGVEEQFYLVFPLLFYGWVAAGAGWARQRRSMLGYALVLVASVVAALLLGSSHPQLAFYSILTRFWQLAAGVLLYQLTRRPAWAALRLPPAALAAIGALGLALIVSGLLFANAERFPLPWALAPVVGTLLVLAALRAEPLPSPVNRLLSVPPVAYTGRISYSLYLWHWPVLVMLRWTMGIEQPAQKALALALTAALAVASYHAVEKPFRQQRGSGGPSRRAVIACGLGAVALGGALAAAMFAAQPRLSLSRTHDAAIWYPDGVPAQAAVAPACALAESSAPFEDGSLRHFAPGGCPAAATAPRLFVAGDSHAWAYTSMLRRHAQISGSEIWLYTKGGCGFMRLTFAQFVERPHCHRYLSALAAELQRQARPGDVLFLPSLRLERLANQWGAFEREQVLARSASEQAQTRRRAAAEEAIGVLRPLTERGVQVVFEAPKPLFAVAPFRCSDWFNRMNPSCAAGFEMARDFLLDYRKPILESMARVSGELRHVTIWDPFPVLCPAAPCRAVDERGPIYFDADHLSGLGNLRLYPSFAERMLQLRDAAQGAAYNSRSSARSERVSTSSSTPGSANSTPKDG</sequence>
<accession>A0A4Q7W0E2</accession>
<dbReference type="RefSeq" id="WP_130430312.1">
    <property type="nucleotide sequence ID" value="NZ_SHKP01000004.1"/>
</dbReference>
<feature type="transmembrane region" description="Helical" evidence="2">
    <location>
        <begin position="374"/>
        <end position="393"/>
    </location>
</feature>
<keyword evidence="2" id="KW-1133">Transmembrane helix</keyword>
<dbReference type="OrthoDB" id="9814807at2"/>
<feature type="transmembrane region" description="Helical" evidence="2">
    <location>
        <begin position="84"/>
        <end position="103"/>
    </location>
</feature>
<feature type="transmembrane region" description="Helical" evidence="2">
    <location>
        <begin position="267"/>
        <end position="285"/>
    </location>
</feature>
<reference evidence="5 6" key="1">
    <citation type="submission" date="2019-02" db="EMBL/GenBank/DDBJ databases">
        <title>Genomic Encyclopedia of Type Strains, Phase IV (KMG-IV): sequencing the most valuable type-strain genomes for metagenomic binning, comparative biology and taxonomic classification.</title>
        <authorList>
            <person name="Goeker M."/>
        </authorList>
    </citation>
    <scope>NUCLEOTIDE SEQUENCE [LARGE SCALE GENOMIC DNA]</scope>
    <source>
        <strain evidence="5 6">DSM 19570</strain>
    </source>
</reference>